<feature type="domain" description="OmpA-like" evidence="7">
    <location>
        <begin position="198"/>
        <end position="314"/>
    </location>
</feature>
<dbReference type="RefSeq" id="WP_146473608.1">
    <property type="nucleotide sequence ID" value="NZ_BNCF01000015.1"/>
</dbReference>
<evidence type="ECO:0000256" key="2">
    <source>
        <dbReference type="ARBA" id="ARBA00023136"/>
    </source>
</evidence>
<feature type="chain" id="PRO_5037806362" evidence="6">
    <location>
        <begin position="24"/>
        <end position="314"/>
    </location>
</feature>
<dbReference type="Gene3D" id="3.30.1330.60">
    <property type="entry name" value="OmpA-like domain"/>
    <property type="match status" value="1"/>
</dbReference>
<gene>
    <name evidence="8" type="primary">uptE</name>
    <name evidence="8" type="ORF">GCM10007167_23760</name>
</gene>
<dbReference type="Proteomes" id="UP000636453">
    <property type="component" value="Unassembled WGS sequence"/>
</dbReference>
<comment type="caution">
    <text evidence="8">The sequence shown here is derived from an EMBL/GenBank/DDBJ whole genome shotgun (WGS) entry which is preliminary data.</text>
</comment>
<evidence type="ECO:0000256" key="6">
    <source>
        <dbReference type="SAM" id="SignalP"/>
    </source>
</evidence>
<dbReference type="InterPro" id="IPR050330">
    <property type="entry name" value="Bact_OuterMem_StrucFunc"/>
</dbReference>
<feature type="coiled-coil region" evidence="5">
    <location>
        <begin position="83"/>
        <end position="154"/>
    </location>
</feature>
<dbReference type="EMBL" id="BNCF01000015">
    <property type="protein sequence ID" value="GHE41081.1"/>
    <property type="molecule type" value="Genomic_DNA"/>
</dbReference>
<accession>A0A918Z9B2</accession>
<keyword evidence="3" id="KW-0998">Cell outer membrane</keyword>
<dbReference type="PANTHER" id="PTHR30329">
    <property type="entry name" value="STATOR ELEMENT OF FLAGELLAR MOTOR COMPLEX"/>
    <property type="match status" value="1"/>
</dbReference>
<dbReference type="CDD" id="cd07185">
    <property type="entry name" value="OmpA_C-like"/>
    <property type="match status" value="1"/>
</dbReference>
<comment type="subcellular location">
    <subcellularLocation>
        <location evidence="1">Cell outer membrane</location>
    </subcellularLocation>
</comment>
<dbReference type="Pfam" id="PF00691">
    <property type="entry name" value="OmpA"/>
    <property type="match status" value="1"/>
</dbReference>
<sequence>MSRRLLGCLPLVWVLAVAPIAAAENPDLARLAQRLAAVPADPLAHPVAAYERLRAQQALDALAKARGRARAGALYVAERRVQSAEIAARIDLAQRELETLERERADLLVEASRRDAERARAEAERLRIQAQIQAEEAERLRQQALASQQAAEQADAMLEGVADAQAARIEAARERELKLARQEAELVAGRKLPASRREGNLEVFTLAGDAFASGQAALTDKAKADVGAIAAYLAALPGASVQVEGHTDAQGAPDANRALSQRRADAVREALLAGGVARARVRAAGHGAERPVADNATAEGRARNRRVEIRITHK</sequence>
<feature type="signal peptide" evidence="6">
    <location>
        <begin position="1"/>
        <end position="23"/>
    </location>
</feature>
<reference evidence="8" key="1">
    <citation type="journal article" date="2014" name="Int. J. Syst. Evol. Microbiol.">
        <title>Complete genome sequence of Corynebacterium casei LMG S-19264T (=DSM 44701T), isolated from a smear-ripened cheese.</title>
        <authorList>
            <consortium name="US DOE Joint Genome Institute (JGI-PGF)"/>
            <person name="Walter F."/>
            <person name="Albersmeier A."/>
            <person name="Kalinowski J."/>
            <person name="Ruckert C."/>
        </authorList>
    </citation>
    <scope>NUCLEOTIDE SEQUENCE</scope>
    <source>
        <strain evidence="8">KCTC 32020</strain>
    </source>
</reference>
<reference evidence="8" key="2">
    <citation type="submission" date="2020-09" db="EMBL/GenBank/DDBJ databases">
        <authorList>
            <person name="Sun Q."/>
            <person name="Kim S."/>
        </authorList>
    </citation>
    <scope>NUCLEOTIDE SEQUENCE</scope>
    <source>
        <strain evidence="8">KCTC 32020</strain>
    </source>
</reference>
<dbReference type="GO" id="GO:0009279">
    <property type="term" value="C:cell outer membrane"/>
    <property type="evidence" value="ECO:0007669"/>
    <property type="project" value="UniProtKB-SubCell"/>
</dbReference>
<dbReference type="PANTHER" id="PTHR30329:SF21">
    <property type="entry name" value="LIPOPROTEIN YIAD-RELATED"/>
    <property type="match status" value="1"/>
</dbReference>
<evidence type="ECO:0000259" key="7">
    <source>
        <dbReference type="PROSITE" id="PS51123"/>
    </source>
</evidence>
<keyword evidence="5" id="KW-0175">Coiled coil</keyword>
<dbReference type="InterPro" id="IPR036737">
    <property type="entry name" value="OmpA-like_sf"/>
</dbReference>
<dbReference type="InterPro" id="IPR006664">
    <property type="entry name" value="OMP_bac"/>
</dbReference>
<dbReference type="AlphaFoldDB" id="A0A918Z9B2"/>
<evidence type="ECO:0000256" key="3">
    <source>
        <dbReference type="ARBA" id="ARBA00023237"/>
    </source>
</evidence>
<dbReference type="PRINTS" id="PR01021">
    <property type="entry name" value="OMPADOMAIN"/>
</dbReference>
<dbReference type="PRINTS" id="PR01023">
    <property type="entry name" value="NAFLGMOTY"/>
</dbReference>
<name>A0A918Z9B2_9GAMM</name>
<evidence type="ECO:0000256" key="1">
    <source>
        <dbReference type="ARBA" id="ARBA00004442"/>
    </source>
</evidence>
<evidence type="ECO:0000313" key="8">
    <source>
        <dbReference type="EMBL" id="GHE41081.1"/>
    </source>
</evidence>
<evidence type="ECO:0000313" key="9">
    <source>
        <dbReference type="Proteomes" id="UP000636453"/>
    </source>
</evidence>
<dbReference type="SUPFAM" id="SSF103088">
    <property type="entry name" value="OmpA-like"/>
    <property type="match status" value="1"/>
</dbReference>
<dbReference type="OrthoDB" id="5976031at2"/>
<keyword evidence="2 4" id="KW-0472">Membrane</keyword>
<evidence type="ECO:0000256" key="5">
    <source>
        <dbReference type="SAM" id="Coils"/>
    </source>
</evidence>
<proteinExistence type="predicted"/>
<keyword evidence="9" id="KW-1185">Reference proteome</keyword>
<protein>
    <submittedName>
        <fullName evidence="8">Membrane protein</fullName>
    </submittedName>
</protein>
<evidence type="ECO:0000256" key="4">
    <source>
        <dbReference type="PROSITE-ProRule" id="PRU00473"/>
    </source>
</evidence>
<dbReference type="PROSITE" id="PS51123">
    <property type="entry name" value="OMPA_2"/>
    <property type="match status" value="1"/>
</dbReference>
<keyword evidence="6" id="KW-0732">Signal</keyword>
<organism evidence="8 9">
    <name type="scientific">Vulcaniibacterium thermophilum</name>
    <dbReference type="NCBI Taxonomy" id="1169913"/>
    <lineage>
        <taxon>Bacteria</taxon>
        <taxon>Pseudomonadati</taxon>
        <taxon>Pseudomonadota</taxon>
        <taxon>Gammaproteobacteria</taxon>
        <taxon>Lysobacterales</taxon>
        <taxon>Lysobacteraceae</taxon>
        <taxon>Vulcaniibacterium</taxon>
    </lineage>
</organism>
<dbReference type="InterPro" id="IPR006665">
    <property type="entry name" value="OmpA-like"/>
</dbReference>